<dbReference type="Proteomes" id="UP000238157">
    <property type="component" value="Unassembled WGS sequence"/>
</dbReference>
<keyword evidence="3" id="KW-0808">Transferase</keyword>
<dbReference type="InterPro" id="IPR010559">
    <property type="entry name" value="Sig_transdc_His_kin_internal"/>
</dbReference>
<keyword evidence="4" id="KW-1185">Reference proteome</keyword>
<dbReference type="GO" id="GO:0016020">
    <property type="term" value="C:membrane"/>
    <property type="evidence" value="ECO:0007669"/>
    <property type="project" value="InterPro"/>
</dbReference>
<accession>A0A2T0WUL5</accession>
<comment type="caution">
    <text evidence="3">The sequence shown here is derived from an EMBL/GenBank/DDBJ whole genome shotgun (WGS) entry which is preliminary data.</text>
</comment>
<evidence type="ECO:0000256" key="1">
    <source>
        <dbReference type="SAM" id="Phobius"/>
    </source>
</evidence>
<evidence type="ECO:0000313" key="4">
    <source>
        <dbReference type="Proteomes" id="UP000238157"/>
    </source>
</evidence>
<feature type="domain" description="Signal transduction histidine kinase internal region" evidence="2">
    <location>
        <begin position="164"/>
        <end position="243"/>
    </location>
</feature>
<feature type="transmembrane region" description="Helical" evidence="1">
    <location>
        <begin position="84"/>
        <end position="108"/>
    </location>
</feature>
<feature type="transmembrane region" description="Helical" evidence="1">
    <location>
        <begin position="120"/>
        <end position="141"/>
    </location>
</feature>
<name>A0A2T0WUL5_9BACT</name>
<dbReference type="PANTHER" id="PTHR34220:SF7">
    <property type="entry name" value="SENSOR HISTIDINE KINASE YPDA"/>
    <property type="match status" value="1"/>
</dbReference>
<dbReference type="EMBL" id="PVTR01000001">
    <property type="protein sequence ID" value="PRY90393.1"/>
    <property type="molecule type" value="Genomic_DNA"/>
</dbReference>
<dbReference type="Pfam" id="PF06580">
    <property type="entry name" value="His_kinase"/>
    <property type="match status" value="1"/>
</dbReference>
<dbReference type="InterPro" id="IPR050640">
    <property type="entry name" value="Bact_2-comp_sensor_kinase"/>
</dbReference>
<dbReference type="GO" id="GO:0000155">
    <property type="term" value="F:phosphorelay sensor kinase activity"/>
    <property type="evidence" value="ECO:0007669"/>
    <property type="project" value="InterPro"/>
</dbReference>
<keyword evidence="1" id="KW-1133">Transmembrane helix</keyword>
<keyword evidence="1" id="KW-0812">Transmembrane</keyword>
<keyword evidence="3" id="KW-0418">Kinase</keyword>
<evidence type="ECO:0000259" key="2">
    <source>
        <dbReference type="Pfam" id="PF06580"/>
    </source>
</evidence>
<keyword evidence="1" id="KW-0472">Membrane</keyword>
<feature type="transmembrane region" description="Helical" evidence="1">
    <location>
        <begin position="21"/>
        <end position="41"/>
    </location>
</feature>
<organism evidence="3 4">
    <name type="scientific">Mongoliibacter ruber</name>
    <dbReference type="NCBI Taxonomy" id="1750599"/>
    <lineage>
        <taxon>Bacteria</taxon>
        <taxon>Pseudomonadati</taxon>
        <taxon>Bacteroidota</taxon>
        <taxon>Cytophagia</taxon>
        <taxon>Cytophagales</taxon>
        <taxon>Cyclobacteriaceae</taxon>
        <taxon>Mongoliibacter</taxon>
    </lineage>
</organism>
<sequence>MIDDNATRKGIYSQIEKLVAFKIHHLIFWLIYFFFWVYFYSDVYEDISVLYKVTGIYLVAHASIYYISQYVLVPKILKPKNAILFILSFIILAILTSFWMYGVLVYLMAFNLSEYFKASFFQVLVIFTLSNIFTSGILLAIKSFLDNRKLIRQSEQMEKEKLQTELQYLKSQVNPHFLFNTINSIYVLIRMDPEKASETLIKLSNLLRSQLYEFSVDRIDIQRELAYLENYIELEKIRKGDRLNLELNFEGELEDFQIAPLMLIPFLENCFKHISSYSDRPNIVKVFIRRIGDWLEADFYNTCEKESISQSDYIGGIGLANIKRRLDLIYPKRYKLEIKEGESDFTVNLKIKISGYEN</sequence>
<dbReference type="OrthoDB" id="9792992at2"/>
<reference evidence="3 4" key="1">
    <citation type="submission" date="2018-03" db="EMBL/GenBank/DDBJ databases">
        <title>Genomic Encyclopedia of Archaeal and Bacterial Type Strains, Phase II (KMG-II): from individual species to whole genera.</title>
        <authorList>
            <person name="Goeker M."/>
        </authorList>
    </citation>
    <scope>NUCLEOTIDE SEQUENCE [LARGE SCALE GENOMIC DNA]</scope>
    <source>
        <strain evidence="3 4">DSM 27929</strain>
    </source>
</reference>
<dbReference type="AlphaFoldDB" id="A0A2T0WUL5"/>
<proteinExistence type="predicted"/>
<evidence type="ECO:0000313" key="3">
    <source>
        <dbReference type="EMBL" id="PRY90393.1"/>
    </source>
</evidence>
<dbReference type="RefSeq" id="WP_106131652.1">
    <property type="nucleotide sequence ID" value="NZ_PVTR01000001.1"/>
</dbReference>
<gene>
    <name evidence="3" type="ORF">CLW00_10152</name>
</gene>
<feature type="transmembrane region" description="Helical" evidence="1">
    <location>
        <begin position="53"/>
        <end position="72"/>
    </location>
</feature>
<dbReference type="PANTHER" id="PTHR34220">
    <property type="entry name" value="SENSOR HISTIDINE KINASE YPDA"/>
    <property type="match status" value="1"/>
</dbReference>
<protein>
    <submittedName>
        <fullName evidence="3">Histidine kinase</fullName>
    </submittedName>
</protein>